<sequence>MEERVPPSADNNGNLDIDNHNHVHGPLPPLPASDPEHVLVVQIPKDQIYRVPPPENALIIERHRNPPKKANQKKLCGCCSWCSCLSIWVVILALVAIFVMIRTLPSTMSFAFLPRVPVYRIEHFSVKNLTHSAHHENKSHLHYEITLKDENKNPVTGILYHEDGIVSLLCRGKEIAGGKYPAFNQDGKETKDVKLTLEGLNIHLPEDINKSMKSTTPKVHVPFLLEMDVPAGMKIGLLKSGTLKFTVSCNFVVDTLGEKQGTRILSQECVTRRTRL</sequence>
<dbReference type="AlphaFoldDB" id="A0A218XZ60"/>
<gene>
    <name evidence="5" type="ORF">CDL15_Pgr006565</name>
    <name evidence="6" type="ORF">CRG98_026857</name>
</gene>
<dbReference type="PANTHER" id="PTHR31234:SF2">
    <property type="entry name" value="OS05G0199100 PROTEIN"/>
    <property type="match status" value="1"/>
</dbReference>
<accession>A0A218XZ60</accession>
<feature type="region of interest" description="Disordered" evidence="3">
    <location>
        <begin position="1"/>
        <end position="20"/>
    </location>
</feature>
<dbReference type="Proteomes" id="UP000233551">
    <property type="component" value="Unassembled WGS sequence"/>
</dbReference>
<keyword evidence="4" id="KW-1133">Transmembrane helix</keyword>
<protein>
    <submittedName>
        <fullName evidence="5">Uncharacterized protein</fullName>
    </submittedName>
</protein>
<feature type="transmembrane region" description="Helical" evidence="4">
    <location>
        <begin position="78"/>
        <end position="101"/>
    </location>
</feature>
<keyword evidence="4" id="KW-0812">Transmembrane</keyword>
<evidence type="ECO:0000256" key="2">
    <source>
        <dbReference type="ARBA" id="ARBA00023136"/>
    </source>
</evidence>
<dbReference type="InterPro" id="IPR044839">
    <property type="entry name" value="NDR1-like"/>
</dbReference>
<comment type="caution">
    <text evidence="5">The sequence shown here is derived from an EMBL/GenBank/DDBJ whole genome shotgun (WGS) entry which is preliminary data.</text>
</comment>
<reference evidence="5" key="2">
    <citation type="submission" date="2017-06" db="EMBL/GenBank/DDBJ databases">
        <title>The pomegranate genome and the genomics of punicalagin biosynthesis.</title>
        <authorList>
            <person name="Xu C."/>
        </authorList>
    </citation>
    <scope>NUCLEOTIDE SEQUENCE [LARGE SCALE GENOMIC DNA]</scope>
    <source>
        <tissue evidence="5">Fresh leaf</tissue>
    </source>
</reference>
<reference evidence="6 8" key="3">
    <citation type="submission" date="2017-11" db="EMBL/GenBank/DDBJ databases">
        <title>De-novo sequencing of pomegranate (Punica granatum L.) genome.</title>
        <authorList>
            <person name="Akparov Z."/>
            <person name="Amiraslanov A."/>
            <person name="Hajiyeva S."/>
            <person name="Abbasov M."/>
            <person name="Kaur K."/>
            <person name="Hamwieh A."/>
            <person name="Solovyev V."/>
            <person name="Salamov A."/>
            <person name="Braich B."/>
            <person name="Kosarev P."/>
            <person name="Mahmoud A."/>
            <person name="Hajiyev E."/>
            <person name="Babayeva S."/>
            <person name="Izzatullayeva V."/>
            <person name="Mammadov A."/>
            <person name="Mammadov A."/>
            <person name="Sharifova S."/>
            <person name="Ojaghi J."/>
            <person name="Eynullazada K."/>
            <person name="Bayramov B."/>
            <person name="Abdulazimova A."/>
            <person name="Shahmuradov I."/>
        </authorList>
    </citation>
    <scope>NUCLEOTIDE SEQUENCE [LARGE SCALE GENOMIC DNA]</scope>
    <source>
        <strain evidence="6">AG2017</strain>
        <strain evidence="8">cv. AG2017</strain>
        <tissue evidence="6">Leaf</tissue>
    </source>
</reference>
<dbReference type="Proteomes" id="UP000197138">
    <property type="component" value="Unassembled WGS sequence"/>
</dbReference>
<dbReference type="GO" id="GO:0016020">
    <property type="term" value="C:membrane"/>
    <property type="evidence" value="ECO:0007669"/>
    <property type="project" value="UniProtKB-SubCell"/>
</dbReference>
<proteinExistence type="predicted"/>
<reference evidence="7" key="1">
    <citation type="journal article" date="2017" name="Plant J.">
        <title>The pomegranate (Punica granatum L.) genome and the genomics of punicalagin biosynthesis.</title>
        <authorList>
            <person name="Qin G."/>
            <person name="Xu C."/>
            <person name="Ming R."/>
            <person name="Tang H."/>
            <person name="Guyot R."/>
            <person name="Kramer E.M."/>
            <person name="Hu Y."/>
            <person name="Yi X."/>
            <person name="Qi Y."/>
            <person name="Xu X."/>
            <person name="Gao Z."/>
            <person name="Pan H."/>
            <person name="Jian J."/>
            <person name="Tian Y."/>
            <person name="Yue Z."/>
            <person name="Xu Y."/>
        </authorList>
    </citation>
    <scope>NUCLEOTIDE SEQUENCE [LARGE SCALE GENOMIC DNA]</scope>
    <source>
        <strain evidence="7">cv. Dabenzi</strain>
    </source>
</reference>
<evidence type="ECO:0000313" key="5">
    <source>
        <dbReference type="EMBL" id="OWM90244.1"/>
    </source>
</evidence>
<dbReference type="PANTHER" id="PTHR31234">
    <property type="entry name" value="LATE EMBRYOGENESIS ABUNDANT (LEA) HYDROXYPROLINE-RICH GLYCOPROTEIN FAMILY"/>
    <property type="match status" value="1"/>
</dbReference>
<evidence type="ECO:0000256" key="1">
    <source>
        <dbReference type="ARBA" id="ARBA00004370"/>
    </source>
</evidence>
<evidence type="ECO:0000313" key="6">
    <source>
        <dbReference type="EMBL" id="PKI52736.1"/>
    </source>
</evidence>
<evidence type="ECO:0000313" key="8">
    <source>
        <dbReference type="Proteomes" id="UP000233551"/>
    </source>
</evidence>
<comment type="subcellular location">
    <subcellularLocation>
        <location evidence="1">Membrane</location>
    </subcellularLocation>
</comment>
<dbReference type="EMBL" id="MTKT01000553">
    <property type="protein sequence ID" value="OWM90244.1"/>
    <property type="molecule type" value="Genomic_DNA"/>
</dbReference>
<evidence type="ECO:0000256" key="3">
    <source>
        <dbReference type="SAM" id="MobiDB-lite"/>
    </source>
</evidence>
<organism evidence="5 7">
    <name type="scientific">Punica granatum</name>
    <name type="common">Pomegranate</name>
    <dbReference type="NCBI Taxonomy" id="22663"/>
    <lineage>
        <taxon>Eukaryota</taxon>
        <taxon>Viridiplantae</taxon>
        <taxon>Streptophyta</taxon>
        <taxon>Embryophyta</taxon>
        <taxon>Tracheophyta</taxon>
        <taxon>Spermatophyta</taxon>
        <taxon>Magnoliopsida</taxon>
        <taxon>eudicotyledons</taxon>
        <taxon>Gunneridae</taxon>
        <taxon>Pentapetalae</taxon>
        <taxon>rosids</taxon>
        <taxon>malvids</taxon>
        <taxon>Myrtales</taxon>
        <taxon>Lythraceae</taxon>
        <taxon>Punica</taxon>
    </lineage>
</organism>
<evidence type="ECO:0000313" key="7">
    <source>
        <dbReference type="Proteomes" id="UP000197138"/>
    </source>
</evidence>
<keyword evidence="2 4" id="KW-0472">Membrane</keyword>
<dbReference type="STRING" id="22663.A0A218XZ60"/>
<evidence type="ECO:0000256" key="4">
    <source>
        <dbReference type="SAM" id="Phobius"/>
    </source>
</evidence>
<keyword evidence="8" id="KW-1185">Reference proteome</keyword>
<dbReference type="EMBL" id="PGOL01001898">
    <property type="protein sequence ID" value="PKI52736.1"/>
    <property type="molecule type" value="Genomic_DNA"/>
</dbReference>
<name>A0A218XZ60_PUNGR</name>
<dbReference type="GO" id="GO:0098542">
    <property type="term" value="P:defense response to other organism"/>
    <property type="evidence" value="ECO:0007669"/>
    <property type="project" value="InterPro"/>
</dbReference>
<dbReference type="GeneID" id="116189073"/>
<dbReference type="OrthoDB" id="996955at2759"/>